<name>A0ABC8ECM4_CLOTA</name>
<sequence>MEMNNMNMEELMEMKDSVECSDRRKDKHDKCPNCGKVNIFTKNVYLDINCCCHRR</sequence>
<protein>
    <submittedName>
        <fullName evidence="1">Uncharacterized protein</fullName>
    </submittedName>
</protein>
<gene>
    <name evidence="1" type="ORF">K234311028_09520</name>
</gene>
<dbReference type="Proteomes" id="UP001321763">
    <property type="component" value="Chromosome"/>
</dbReference>
<dbReference type="AlphaFoldDB" id="A0ABC8ECM4"/>
<proteinExistence type="predicted"/>
<dbReference type="EMBL" id="AP026818">
    <property type="protein sequence ID" value="BDR80706.1"/>
    <property type="molecule type" value="Genomic_DNA"/>
</dbReference>
<evidence type="ECO:0000313" key="2">
    <source>
        <dbReference type="Proteomes" id="UP001321763"/>
    </source>
</evidence>
<organism evidence="1 2">
    <name type="scientific">Clostridium tetani</name>
    <dbReference type="NCBI Taxonomy" id="1513"/>
    <lineage>
        <taxon>Bacteria</taxon>
        <taxon>Bacillati</taxon>
        <taxon>Bacillota</taxon>
        <taxon>Clostridia</taxon>
        <taxon>Eubacteriales</taxon>
        <taxon>Clostridiaceae</taxon>
        <taxon>Clostridium</taxon>
    </lineage>
</organism>
<evidence type="ECO:0000313" key="1">
    <source>
        <dbReference type="EMBL" id="BDR80706.1"/>
    </source>
</evidence>
<accession>A0ABC8ECM4</accession>
<dbReference type="RefSeq" id="WP_164968330.1">
    <property type="nucleotide sequence ID" value="NZ_AP026804.1"/>
</dbReference>
<reference evidence="1 2" key="1">
    <citation type="submission" date="2022-09" db="EMBL/GenBank/DDBJ databases">
        <title>complete genome sequences of Clostridium tetani str. KHSU-234311-028 isolated from soil.</title>
        <authorList>
            <person name="Sekizuka T."/>
            <person name="Shitada C."/>
            <person name="Takahashi M."/>
            <person name="Kuroda M."/>
        </authorList>
    </citation>
    <scope>NUCLEOTIDE SEQUENCE [LARGE SCALE GENOMIC DNA]</scope>
    <source>
        <strain evidence="1 2">KHSU-234311-028</strain>
    </source>
</reference>